<comment type="caution">
    <text evidence="6">The sequence shown here is derived from an EMBL/GenBank/DDBJ whole genome shotgun (WGS) entry which is preliminary data.</text>
</comment>
<evidence type="ECO:0008006" key="8">
    <source>
        <dbReference type="Google" id="ProtNLM"/>
    </source>
</evidence>
<dbReference type="EMBL" id="MEUB01000023">
    <property type="protein sequence ID" value="OGC22965.1"/>
    <property type="molecule type" value="Genomic_DNA"/>
</dbReference>
<evidence type="ECO:0000256" key="3">
    <source>
        <dbReference type="ARBA" id="ARBA00022989"/>
    </source>
</evidence>
<feature type="transmembrane region" description="Helical" evidence="5">
    <location>
        <begin position="101"/>
        <end position="122"/>
    </location>
</feature>
<feature type="transmembrane region" description="Helical" evidence="5">
    <location>
        <begin position="134"/>
        <end position="158"/>
    </location>
</feature>
<dbReference type="GO" id="GO:0005384">
    <property type="term" value="F:manganese ion transmembrane transporter activity"/>
    <property type="evidence" value="ECO:0007669"/>
    <property type="project" value="InterPro"/>
</dbReference>
<protein>
    <recommendedName>
        <fullName evidence="8">VIT family protein</fullName>
    </recommendedName>
</protein>
<evidence type="ECO:0000256" key="5">
    <source>
        <dbReference type="SAM" id="Phobius"/>
    </source>
</evidence>
<feature type="transmembrane region" description="Helical" evidence="5">
    <location>
        <begin position="7"/>
        <end position="28"/>
    </location>
</feature>
<feature type="transmembrane region" description="Helical" evidence="5">
    <location>
        <begin position="34"/>
        <end position="51"/>
    </location>
</feature>
<dbReference type="InterPro" id="IPR008217">
    <property type="entry name" value="Ccc1_fam"/>
</dbReference>
<dbReference type="GO" id="GO:0012505">
    <property type="term" value="C:endomembrane system"/>
    <property type="evidence" value="ECO:0007669"/>
    <property type="project" value="UniProtKB-SubCell"/>
</dbReference>
<sequence>MFKQSFLTGLGFGLTSGIITTLGLMVGLASGTHSRIAVIGGVLTIAIADAFSDAMGIHMSEEAKEDNCHKDVWEATIATFFSKFIFASTFVIPLLLFDLNLAIYISIFWGLLLLSLFSLFIAKSKGDKPFRVILEHLCITFVVLLATYFVGVLVSSAFGNT</sequence>
<dbReference type="Pfam" id="PF01988">
    <property type="entry name" value="VIT1"/>
    <property type="match status" value="1"/>
</dbReference>
<proteinExistence type="predicted"/>
<keyword evidence="4 5" id="KW-0472">Membrane</keyword>
<dbReference type="CDD" id="cd01059">
    <property type="entry name" value="CCC1_like"/>
    <property type="match status" value="1"/>
</dbReference>
<name>A0A1F4SR92_UNCSA</name>
<feature type="transmembrane region" description="Helical" evidence="5">
    <location>
        <begin position="72"/>
        <end position="95"/>
    </location>
</feature>
<evidence type="ECO:0000256" key="1">
    <source>
        <dbReference type="ARBA" id="ARBA00004127"/>
    </source>
</evidence>
<dbReference type="GO" id="GO:0030026">
    <property type="term" value="P:intracellular manganese ion homeostasis"/>
    <property type="evidence" value="ECO:0007669"/>
    <property type="project" value="InterPro"/>
</dbReference>
<dbReference type="AlphaFoldDB" id="A0A1F4SR92"/>
<organism evidence="6 7">
    <name type="scientific">candidate division WOR-1 bacterium RIFOXYB2_FULL_37_13</name>
    <dbReference type="NCBI Taxonomy" id="1802579"/>
    <lineage>
        <taxon>Bacteria</taxon>
        <taxon>Bacillati</taxon>
        <taxon>Saganbacteria</taxon>
    </lineage>
</organism>
<keyword evidence="3 5" id="KW-1133">Transmembrane helix</keyword>
<accession>A0A1F4SR92</accession>
<keyword evidence="2 5" id="KW-0812">Transmembrane</keyword>
<evidence type="ECO:0000313" key="6">
    <source>
        <dbReference type="EMBL" id="OGC22965.1"/>
    </source>
</evidence>
<dbReference type="Proteomes" id="UP000178417">
    <property type="component" value="Unassembled WGS sequence"/>
</dbReference>
<evidence type="ECO:0000256" key="2">
    <source>
        <dbReference type="ARBA" id="ARBA00022692"/>
    </source>
</evidence>
<gene>
    <name evidence="6" type="ORF">A2310_04070</name>
</gene>
<dbReference type="STRING" id="1802579.A2310_04070"/>
<evidence type="ECO:0000256" key="4">
    <source>
        <dbReference type="ARBA" id="ARBA00023136"/>
    </source>
</evidence>
<reference evidence="6 7" key="1">
    <citation type="journal article" date="2016" name="Nat. Commun.">
        <title>Thousands of microbial genomes shed light on interconnected biogeochemical processes in an aquifer system.</title>
        <authorList>
            <person name="Anantharaman K."/>
            <person name="Brown C.T."/>
            <person name="Hug L.A."/>
            <person name="Sharon I."/>
            <person name="Castelle C.J."/>
            <person name="Probst A.J."/>
            <person name="Thomas B.C."/>
            <person name="Singh A."/>
            <person name="Wilkins M.J."/>
            <person name="Karaoz U."/>
            <person name="Brodie E.L."/>
            <person name="Williams K.H."/>
            <person name="Hubbard S.S."/>
            <person name="Banfield J.F."/>
        </authorList>
    </citation>
    <scope>NUCLEOTIDE SEQUENCE [LARGE SCALE GENOMIC DNA]</scope>
</reference>
<evidence type="ECO:0000313" key="7">
    <source>
        <dbReference type="Proteomes" id="UP000178417"/>
    </source>
</evidence>
<comment type="subcellular location">
    <subcellularLocation>
        <location evidence="1">Endomembrane system</location>
        <topology evidence="1">Multi-pass membrane protein</topology>
    </subcellularLocation>
</comment>